<reference evidence="1 2" key="1">
    <citation type="submission" date="2017-12" db="EMBL/GenBank/DDBJ databases">
        <title>High-resolution comparative analysis of great ape genomes.</title>
        <authorList>
            <person name="Pollen A."/>
            <person name="Hastie A."/>
            <person name="Hormozdiari F."/>
            <person name="Dougherty M."/>
            <person name="Liu R."/>
            <person name="Chaisson M."/>
            <person name="Hoppe E."/>
            <person name="Hill C."/>
            <person name="Pang A."/>
            <person name="Hillier L."/>
            <person name="Baker C."/>
            <person name="Armstrong J."/>
            <person name="Shendure J."/>
            <person name="Paten B."/>
            <person name="Wilson R."/>
            <person name="Chao H."/>
            <person name="Schneider V."/>
            <person name="Ventura M."/>
            <person name="Kronenberg Z."/>
            <person name="Murali S."/>
            <person name="Gordon D."/>
            <person name="Cantsilieris S."/>
            <person name="Munson K."/>
            <person name="Nelson B."/>
            <person name="Raja A."/>
            <person name="Underwood J."/>
            <person name="Diekhans M."/>
            <person name="Fiddes I."/>
            <person name="Haussler D."/>
            <person name="Eichler E."/>
        </authorList>
    </citation>
    <scope>NUCLEOTIDE SEQUENCE [LARGE SCALE GENOMIC DNA]</scope>
    <source>
        <strain evidence="1">Yerkes chimp pedigree #C0471</strain>
    </source>
</reference>
<comment type="caution">
    <text evidence="1">The sequence shown here is derived from an EMBL/GenBank/DDBJ whole genome shotgun (WGS) entry which is preliminary data.</text>
</comment>
<dbReference type="EMBL" id="NBAG03000213">
    <property type="protein sequence ID" value="PNI85517.1"/>
    <property type="molecule type" value="Genomic_DNA"/>
</dbReference>
<gene>
    <name evidence="1" type="ORF">CK820_G0002172</name>
</gene>
<proteinExistence type="predicted"/>
<dbReference type="Proteomes" id="UP000236370">
    <property type="component" value="Unassembled WGS sequence"/>
</dbReference>
<evidence type="ECO:0000313" key="2">
    <source>
        <dbReference type="Proteomes" id="UP000236370"/>
    </source>
</evidence>
<dbReference type="AlphaFoldDB" id="A0A2J8PNB4"/>
<sequence>MVKWRWKGSSQLSRTDCLLDKEVIPGLQREVFIWNPERKKLSHYPELKDELIGWGGLGAWTTSLESESLSH</sequence>
<evidence type="ECO:0000313" key="1">
    <source>
        <dbReference type="EMBL" id="PNI85517.1"/>
    </source>
</evidence>
<organism evidence="1 2">
    <name type="scientific">Pan troglodytes</name>
    <name type="common">Chimpanzee</name>
    <dbReference type="NCBI Taxonomy" id="9598"/>
    <lineage>
        <taxon>Eukaryota</taxon>
        <taxon>Metazoa</taxon>
        <taxon>Chordata</taxon>
        <taxon>Craniata</taxon>
        <taxon>Vertebrata</taxon>
        <taxon>Euteleostomi</taxon>
        <taxon>Mammalia</taxon>
        <taxon>Eutheria</taxon>
        <taxon>Euarchontoglires</taxon>
        <taxon>Primates</taxon>
        <taxon>Haplorrhini</taxon>
        <taxon>Catarrhini</taxon>
        <taxon>Hominidae</taxon>
        <taxon>Pan</taxon>
    </lineage>
</organism>
<protein>
    <submittedName>
        <fullName evidence="1">Uncharacterized protein</fullName>
    </submittedName>
</protein>
<name>A0A2J8PNB4_PANTR</name>
<accession>A0A2J8PNB4</accession>